<evidence type="ECO:0000313" key="2">
    <source>
        <dbReference type="EMBL" id="HGV55699.1"/>
    </source>
</evidence>
<dbReference type="SMART" id="SM00746">
    <property type="entry name" value="TRASH"/>
    <property type="match status" value="1"/>
</dbReference>
<evidence type="ECO:0000259" key="1">
    <source>
        <dbReference type="SMART" id="SM00746"/>
    </source>
</evidence>
<feature type="domain" description="TRASH" evidence="1">
    <location>
        <begin position="38"/>
        <end position="75"/>
    </location>
</feature>
<protein>
    <recommendedName>
        <fullName evidence="1">TRASH domain-containing protein</fullName>
    </recommendedName>
</protein>
<sequence length="78" mass="9356">MKYLVLALLFFLLFWYYKKGRLSSKPKRGPLEVEMRPCSLCGVYFVFSERHSLEEGSKVLYFCSEKCLKEYQEKKEVK</sequence>
<reference evidence="2" key="1">
    <citation type="journal article" date="2020" name="mSystems">
        <title>Genome- and Community-Level Interaction Insights into Carbon Utilization and Element Cycling Functions of Hydrothermarchaeota in Hydrothermal Sediment.</title>
        <authorList>
            <person name="Zhou Z."/>
            <person name="Liu Y."/>
            <person name="Xu W."/>
            <person name="Pan J."/>
            <person name="Luo Z.H."/>
            <person name="Li M."/>
        </authorList>
    </citation>
    <scope>NUCLEOTIDE SEQUENCE [LARGE SCALE GENOMIC DNA]</scope>
    <source>
        <strain evidence="2">SpSt-605</strain>
    </source>
</reference>
<accession>A0A832GPJ1</accession>
<dbReference type="InterPro" id="IPR011017">
    <property type="entry name" value="TRASH_dom"/>
</dbReference>
<gene>
    <name evidence="2" type="ORF">ENT73_06440</name>
</gene>
<proteinExistence type="predicted"/>
<dbReference type="EMBL" id="DSZU01000115">
    <property type="protein sequence ID" value="HGV55699.1"/>
    <property type="molecule type" value="Genomic_DNA"/>
</dbReference>
<comment type="caution">
    <text evidence="2">The sequence shown here is derived from an EMBL/GenBank/DDBJ whole genome shotgun (WGS) entry which is preliminary data.</text>
</comment>
<organism evidence="2">
    <name type="scientific">Caldimicrobium thiodismutans</name>
    <dbReference type="NCBI Taxonomy" id="1653476"/>
    <lineage>
        <taxon>Bacteria</taxon>
        <taxon>Pseudomonadati</taxon>
        <taxon>Thermodesulfobacteriota</taxon>
        <taxon>Thermodesulfobacteria</taxon>
        <taxon>Thermodesulfobacteriales</taxon>
        <taxon>Thermodesulfobacteriaceae</taxon>
        <taxon>Caldimicrobium</taxon>
    </lineage>
</organism>
<name>A0A832GPJ1_9BACT</name>
<dbReference type="AlphaFoldDB" id="A0A832GPJ1"/>